<keyword evidence="8 9" id="KW-0413">Isomerase</keyword>
<dbReference type="Proteomes" id="UP000249891">
    <property type="component" value="Unassembled WGS sequence"/>
</dbReference>
<accession>A0A2X2RNB4</accession>
<comment type="cofactor">
    <cofactor evidence="2 9">
        <name>NAD(+)</name>
        <dbReference type="ChEBI" id="CHEBI:57540"/>
    </cofactor>
</comment>
<evidence type="ECO:0000256" key="8">
    <source>
        <dbReference type="ARBA" id="ARBA00023235"/>
    </source>
</evidence>
<dbReference type="Gene3D" id="3.40.50.720">
    <property type="entry name" value="NAD(P)-binding Rossmann-like Domain"/>
    <property type="match status" value="1"/>
</dbReference>
<evidence type="ECO:0000256" key="4">
    <source>
        <dbReference type="ARBA" id="ARBA00007637"/>
    </source>
</evidence>
<dbReference type="UniPathway" id="UPA00214"/>
<dbReference type="InterPro" id="IPR016040">
    <property type="entry name" value="NAD(P)-bd_dom"/>
</dbReference>
<feature type="domain" description="NAD(P)-binding" evidence="10">
    <location>
        <begin position="6"/>
        <end position="328"/>
    </location>
</feature>
<evidence type="ECO:0000313" key="11">
    <source>
        <dbReference type="EMBL" id="SQA78153.1"/>
    </source>
</evidence>
<dbReference type="Pfam" id="PF16363">
    <property type="entry name" value="GDP_Man_Dehyd"/>
    <property type="match status" value="1"/>
</dbReference>
<comment type="subunit">
    <text evidence="9">Homodimer.</text>
</comment>
<dbReference type="NCBIfam" id="TIGR01179">
    <property type="entry name" value="galE"/>
    <property type="match status" value="1"/>
</dbReference>
<evidence type="ECO:0000259" key="10">
    <source>
        <dbReference type="Pfam" id="PF16363"/>
    </source>
</evidence>
<dbReference type="EC" id="5.1.3.2" evidence="5 9"/>
<comment type="pathway">
    <text evidence="3 9">Carbohydrate metabolism; galactose metabolism.</text>
</comment>
<keyword evidence="9" id="KW-0119">Carbohydrate metabolism</keyword>
<evidence type="ECO:0000256" key="9">
    <source>
        <dbReference type="RuleBase" id="RU366046"/>
    </source>
</evidence>
<dbReference type="SUPFAM" id="SSF51735">
    <property type="entry name" value="NAD(P)-binding Rossmann-fold domains"/>
    <property type="match status" value="1"/>
</dbReference>
<dbReference type="PANTHER" id="PTHR43725:SF47">
    <property type="entry name" value="UDP-GLUCOSE 4-EPIMERASE"/>
    <property type="match status" value="1"/>
</dbReference>
<comment type="catalytic activity">
    <reaction evidence="1 9">
        <text>UDP-alpha-D-glucose = UDP-alpha-D-galactose</text>
        <dbReference type="Rhea" id="RHEA:22168"/>
        <dbReference type="ChEBI" id="CHEBI:58885"/>
        <dbReference type="ChEBI" id="CHEBI:66914"/>
        <dbReference type="EC" id="5.1.3.2"/>
    </reaction>
</comment>
<dbReference type="PRINTS" id="PR01713">
    <property type="entry name" value="NUCEPIMERASE"/>
</dbReference>
<dbReference type="CDD" id="cd05247">
    <property type="entry name" value="UDP_G4E_1_SDR_e"/>
    <property type="match status" value="1"/>
</dbReference>
<dbReference type="AlphaFoldDB" id="A0A2X2RNB4"/>
<name>A0A2X2RNB4_CAPOC</name>
<evidence type="ECO:0000256" key="1">
    <source>
        <dbReference type="ARBA" id="ARBA00000083"/>
    </source>
</evidence>
<dbReference type="GO" id="GO:0003978">
    <property type="term" value="F:UDP-glucose 4-epimerase activity"/>
    <property type="evidence" value="ECO:0007669"/>
    <property type="project" value="UniProtKB-UniRule"/>
</dbReference>
<reference evidence="11 12" key="1">
    <citation type="submission" date="2018-06" db="EMBL/GenBank/DDBJ databases">
        <authorList>
            <consortium name="Pathogen Informatics"/>
            <person name="Doyle S."/>
        </authorList>
    </citation>
    <scope>NUCLEOTIDE SEQUENCE [LARGE SCALE GENOMIC DNA]</scope>
    <source>
        <strain evidence="11 12">NCTC11546</strain>
    </source>
</reference>
<protein>
    <recommendedName>
        <fullName evidence="6 9">UDP-glucose 4-epimerase</fullName>
        <ecNumber evidence="5 9">5.1.3.2</ecNumber>
    </recommendedName>
</protein>
<sequence length="353" mass="38837">MKKIVVTGGLGFIGSHTVVELQNAGFDVVIIDNLSNAQENVKDHIAKITGKMPVFEKFDLRDKADVQDFFKRHRDVQGVIHFAASKAVGESVEKPLLYYENNLTSLVYLLQELSKLPKAHFIFSSSCTVYGQADELPITENAPVKKAESPYGNTKQISEEIISDTCKVTPSLNAIALRYFNPIGAHPSAEIGELPLGVPQNLVPYITQTAIGLREKLSVFGGDYPTPDGTCIRDYIHVVDLAKAHVIALQRLLESKNTENYEVFNIGTGKGSTVLEVIQSFERVSGKKLNYQIVGRRAGDITAAYANTDKANNVLGWKAQSSLDDAMRSAWQWEQKVRGRSVRAAQAGEKLAN</sequence>
<gene>
    <name evidence="11" type="primary">galE_2</name>
    <name evidence="11" type="ORF">NCTC11546_01381</name>
</gene>
<dbReference type="PANTHER" id="PTHR43725">
    <property type="entry name" value="UDP-GLUCOSE 4-EPIMERASE"/>
    <property type="match status" value="1"/>
</dbReference>
<organism evidence="11 12">
    <name type="scientific">Capnocytophaga ochracea</name>
    <dbReference type="NCBI Taxonomy" id="1018"/>
    <lineage>
        <taxon>Bacteria</taxon>
        <taxon>Pseudomonadati</taxon>
        <taxon>Bacteroidota</taxon>
        <taxon>Flavobacteriia</taxon>
        <taxon>Flavobacteriales</taxon>
        <taxon>Flavobacteriaceae</taxon>
        <taxon>Capnocytophaga</taxon>
    </lineage>
</organism>
<evidence type="ECO:0000256" key="2">
    <source>
        <dbReference type="ARBA" id="ARBA00001911"/>
    </source>
</evidence>
<dbReference type="RefSeq" id="WP_016478345.1">
    <property type="nucleotide sequence ID" value="NZ_UARG01000017.1"/>
</dbReference>
<comment type="similarity">
    <text evidence="4 9">Belongs to the NAD(P)-dependent epimerase/dehydratase family.</text>
</comment>
<dbReference type="EMBL" id="UARG01000017">
    <property type="protein sequence ID" value="SQA78153.1"/>
    <property type="molecule type" value="Genomic_DNA"/>
</dbReference>
<dbReference type="Gene3D" id="3.90.25.10">
    <property type="entry name" value="UDP-galactose 4-epimerase, domain 1"/>
    <property type="match status" value="1"/>
</dbReference>
<evidence type="ECO:0000313" key="12">
    <source>
        <dbReference type="Proteomes" id="UP000249891"/>
    </source>
</evidence>
<proteinExistence type="inferred from homology"/>
<evidence type="ECO:0000256" key="3">
    <source>
        <dbReference type="ARBA" id="ARBA00004947"/>
    </source>
</evidence>
<dbReference type="InterPro" id="IPR005886">
    <property type="entry name" value="UDP_G4E"/>
</dbReference>
<evidence type="ECO:0000256" key="5">
    <source>
        <dbReference type="ARBA" id="ARBA00013189"/>
    </source>
</evidence>
<keyword evidence="7 9" id="KW-0520">NAD</keyword>
<dbReference type="GO" id="GO:0005829">
    <property type="term" value="C:cytosol"/>
    <property type="evidence" value="ECO:0007669"/>
    <property type="project" value="TreeGrafter"/>
</dbReference>
<evidence type="ECO:0000256" key="6">
    <source>
        <dbReference type="ARBA" id="ARBA00018569"/>
    </source>
</evidence>
<dbReference type="InterPro" id="IPR036291">
    <property type="entry name" value="NAD(P)-bd_dom_sf"/>
</dbReference>
<dbReference type="GO" id="GO:0006012">
    <property type="term" value="P:galactose metabolic process"/>
    <property type="evidence" value="ECO:0007669"/>
    <property type="project" value="UniProtKB-UniPathway"/>
</dbReference>
<evidence type="ECO:0000256" key="7">
    <source>
        <dbReference type="ARBA" id="ARBA00023027"/>
    </source>
</evidence>